<dbReference type="AlphaFoldDB" id="A0A6F8YLK3"/>
<organism evidence="1 2">
    <name type="scientific">Phytohabitans suffuscus</name>
    <dbReference type="NCBI Taxonomy" id="624315"/>
    <lineage>
        <taxon>Bacteria</taxon>
        <taxon>Bacillati</taxon>
        <taxon>Actinomycetota</taxon>
        <taxon>Actinomycetes</taxon>
        <taxon>Micromonosporales</taxon>
        <taxon>Micromonosporaceae</taxon>
    </lineage>
</organism>
<protein>
    <submittedName>
        <fullName evidence="1">Uncharacterized protein</fullName>
    </submittedName>
</protein>
<dbReference type="Proteomes" id="UP000503011">
    <property type="component" value="Chromosome"/>
</dbReference>
<dbReference type="KEGG" id="psuu:Psuf_042930"/>
<proteinExistence type="predicted"/>
<dbReference type="EMBL" id="AP022871">
    <property type="protein sequence ID" value="BCB86980.1"/>
    <property type="molecule type" value="Genomic_DNA"/>
</dbReference>
<reference evidence="1 2" key="2">
    <citation type="submission" date="2020-03" db="EMBL/GenBank/DDBJ databases">
        <authorList>
            <person name="Ichikawa N."/>
            <person name="Kimura A."/>
            <person name="Kitahashi Y."/>
            <person name="Uohara A."/>
        </authorList>
    </citation>
    <scope>NUCLEOTIDE SEQUENCE [LARGE SCALE GENOMIC DNA]</scope>
    <source>
        <strain evidence="1 2">NBRC 105367</strain>
    </source>
</reference>
<gene>
    <name evidence="1" type="ORF">Psuf_042930</name>
</gene>
<reference evidence="1 2" key="1">
    <citation type="submission" date="2020-03" db="EMBL/GenBank/DDBJ databases">
        <title>Whole genome shotgun sequence of Phytohabitans suffuscus NBRC 105367.</title>
        <authorList>
            <person name="Komaki H."/>
            <person name="Tamura T."/>
        </authorList>
    </citation>
    <scope>NUCLEOTIDE SEQUENCE [LARGE SCALE GENOMIC DNA]</scope>
    <source>
        <strain evidence="1 2">NBRC 105367</strain>
    </source>
</reference>
<accession>A0A6F8YLK3</accession>
<evidence type="ECO:0000313" key="2">
    <source>
        <dbReference type="Proteomes" id="UP000503011"/>
    </source>
</evidence>
<keyword evidence="2" id="KW-1185">Reference proteome</keyword>
<evidence type="ECO:0000313" key="1">
    <source>
        <dbReference type="EMBL" id="BCB86980.1"/>
    </source>
</evidence>
<name>A0A6F8YLK3_9ACTN</name>
<sequence>MCHDSGMSGPAQRYLIYGLQAARESTDPRAQLLAVGILADMARQMRWLGQPDTAVRMLDLALNQLPVDRSYFNTVRAILTSQRAWALAYHGRKSFPEVESALRLSFELHVQADNEDRLGIDSLHLMHLRPSDDVVEAELSATASCAYLVLARRDRHFGRKAEEAALVPLRRHGASFGRADVLSQIRLASVRFIGDEPEQACDDGEGALALLSNVTSTMVRARMRDLLADSEPHRALPRVNDLRRGIQAAWQ</sequence>